<organism evidence="1">
    <name type="scientific">Anguilla anguilla</name>
    <name type="common">European freshwater eel</name>
    <name type="synonym">Muraena anguilla</name>
    <dbReference type="NCBI Taxonomy" id="7936"/>
    <lineage>
        <taxon>Eukaryota</taxon>
        <taxon>Metazoa</taxon>
        <taxon>Chordata</taxon>
        <taxon>Craniata</taxon>
        <taxon>Vertebrata</taxon>
        <taxon>Euteleostomi</taxon>
        <taxon>Actinopterygii</taxon>
        <taxon>Neopterygii</taxon>
        <taxon>Teleostei</taxon>
        <taxon>Anguilliformes</taxon>
        <taxon>Anguillidae</taxon>
        <taxon>Anguilla</taxon>
    </lineage>
</organism>
<reference evidence="1" key="2">
    <citation type="journal article" date="2015" name="Fish Shellfish Immunol.">
        <title>Early steps in the European eel (Anguilla anguilla)-Vibrio vulnificus interaction in the gills: Role of the RtxA13 toxin.</title>
        <authorList>
            <person name="Callol A."/>
            <person name="Pajuelo D."/>
            <person name="Ebbesson L."/>
            <person name="Teles M."/>
            <person name="MacKenzie S."/>
            <person name="Amaro C."/>
        </authorList>
    </citation>
    <scope>NUCLEOTIDE SEQUENCE</scope>
</reference>
<proteinExistence type="predicted"/>
<evidence type="ECO:0000313" key="1">
    <source>
        <dbReference type="EMBL" id="JAH68961.1"/>
    </source>
</evidence>
<sequence>MPFDCGKGSYRNLSHWNELAISTEVKQ</sequence>
<protein>
    <submittedName>
        <fullName evidence="1">Uncharacterized protein</fullName>
    </submittedName>
</protein>
<dbReference type="AlphaFoldDB" id="A0A0E9UT91"/>
<accession>A0A0E9UT91</accession>
<name>A0A0E9UT91_ANGAN</name>
<dbReference type="EMBL" id="GBXM01039616">
    <property type="protein sequence ID" value="JAH68961.1"/>
    <property type="molecule type" value="Transcribed_RNA"/>
</dbReference>
<reference evidence="1" key="1">
    <citation type="submission" date="2014-11" db="EMBL/GenBank/DDBJ databases">
        <authorList>
            <person name="Amaro Gonzalez C."/>
        </authorList>
    </citation>
    <scope>NUCLEOTIDE SEQUENCE</scope>
</reference>